<gene>
    <name evidence="1" type="ORF">J2Z77_000234</name>
</gene>
<name>A0ABS4KWR0_STRAV</name>
<evidence type="ECO:0000313" key="1">
    <source>
        <dbReference type="EMBL" id="MBP2034450.1"/>
    </source>
</evidence>
<proteinExistence type="predicted"/>
<dbReference type="RefSeq" id="WP_229920113.1">
    <property type="nucleotide sequence ID" value="NZ_BMVL01000002.1"/>
</dbReference>
<dbReference type="EMBL" id="JAGGLQ010000001">
    <property type="protein sequence ID" value="MBP2034450.1"/>
    <property type="molecule type" value="Genomic_DNA"/>
</dbReference>
<comment type="caution">
    <text evidence="1">The sequence shown here is derived from an EMBL/GenBank/DDBJ whole genome shotgun (WGS) entry which is preliminary data.</text>
</comment>
<sequence>MEYLVVVGIGLAWGLFQAWRGGAFGGRPAQRQRRSRSWKNDGVSFSCGNDASCGGGSSCGGGGD</sequence>
<organism evidence="1 2">
    <name type="scientific">Streptomyces avidinii</name>
    <dbReference type="NCBI Taxonomy" id="1895"/>
    <lineage>
        <taxon>Bacteria</taxon>
        <taxon>Bacillati</taxon>
        <taxon>Actinomycetota</taxon>
        <taxon>Actinomycetes</taxon>
        <taxon>Kitasatosporales</taxon>
        <taxon>Streptomycetaceae</taxon>
        <taxon>Streptomyces</taxon>
    </lineage>
</organism>
<evidence type="ECO:0000313" key="2">
    <source>
        <dbReference type="Proteomes" id="UP001519310"/>
    </source>
</evidence>
<protein>
    <submittedName>
        <fullName evidence="1">Uncharacterized protein</fullName>
    </submittedName>
</protein>
<keyword evidence="2" id="KW-1185">Reference proteome</keyword>
<dbReference type="Proteomes" id="UP001519310">
    <property type="component" value="Unassembled WGS sequence"/>
</dbReference>
<reference evidence="1 2" key="1">
    <citation type="submission" date="2021-03" db="EMBL/GenBank/DDBJ databases">
        <title>Genomic Encyclopedia of Type Strains, Phase IV (KMG-IV): sequencing the most valuable type-strain genomes for metagenomic binning, comparative biology and taxonomic classification.</title>
        <authorList>
            <person name="Goeker M."/>
        </authorList>
    </citation>
    <scope>NUCLEOTIDE SEQUENCE [LARGE SCALE GENOMIC DNA]</scope>
    <source>
        <strain evidence="1 2">DSM 40526</strain>
    </source>
</reference>
<accession>A0ABS4KWR0</accession>